<dbReference type="GO" id="GO:0003676">
    <property type="term" value="F:nucleic acid binding"/>
    <property type="evidence" value="ECO:0007669"/>
    <property type="project" value="InterPro"/>
</dbReference>
<organism evidence="3 4">
    <name type="scientific">Carya illinoinensis</name>
    <name type="common">Pecan</name>
    <dbReference type="NCBI Taxonomy" id="32201"/>
    <lineage>
        <taxon>Eukaryota</taxon>
        <taxon>Viridiplantae</taxon>
        <taxon>Streptophyta</taxon>
        <taxon>Embryophyta</taxon>
        <taxon>Tracheophyta</taxon>
        <taxon>Spermatophyta</taxon>
        <taxon>Magnoliopsida</taxon>
        <taxon>eudicotyledons</taxon>
        <taxon>Gunneridae</taxon>
        <taxon>Pentapetalae</taxon>
        <taxon>rosids</taxon>
        <taxon>fabids</taxon>
        <taxon>Fagales</taxon>
        <taxon>Juglandaceae</taxon>
        <taxon>Carya</taxon>
    </lineage>
</organism>
<dbReference type="Proteomes" id="UP000811246">
    <property type="component" value="Chromosome 3"/>
</dbReference>
<accession>A0A922FF39</accession>
<evidence type="ECO:0000313" key="3">
    <source>
        <dbReference type="EMBL" id="KAG6721291.1"/>
    </source>
</evidence>
<dbReference type="EMBL" id="CM031827">
    <property type="protein sequence ID" value="KAG6721291.1"/>
    <property type="molecule type" value="Genomic_DNA"/>
</dbReference>
<dbReference type="InterPro" id="IPR026960">
    <property type="entry name" value="RVT-Znf"/>
</dbReference>
<dbReference type="PANTHER" id="PTHR33116:SF86">
    <property type="entry name" value="REVERSE TRANSCRIPTASE DOMAIN-CONTAINING PROTEIN"/>
    <property type="match status" value="1"/>
</dbReference>
<evidence type="ECO:0008006" key="5">
    <source>
        <dbReference type="Google" id="ProtNLM"/>
    </source>
</evidence>
<dbReference type="AlphaFoldDB" id="A0A922FF39"/>
<reference evidence="3" key="1">
    <citation type="submission" date="2021-01" db="EMBL/GenBank/DDBJ databases">
        <authorList>
            <person name="Lovell J.T."/>
            <person name="Bentley N."/>
            <person name="Bhattarai G."/>
            <person name="Jenkins J.W."/>
            <person name="Sreedasyam A."/>
            <person name="Alarcon Y."/>
            <person name="Bock C."/>
            <person name="Boston L."/>
            <person name="Carlson J."/>
            <person name="Cervantes K."/>
            <person name="Clermont K."/>
            <person name="Krom N."/>
            <person name="Kubenka K."/>
            <person name="Mamidi S."/>
            <person name="Mattison C."/>
            <person name="Monteros M."/>
            <person name="Pisani C."/>
            <person name="Plott C."/>
            <person name="Rajasekar S."/>
            <person name="Rhein H.S."/>
            <person name="Rohla C."/>
            <person name="Song M."/>
            <person name="Hilaire R.S."/>
            <person name="Shu S."/>
            <person name="Wells L."/>
            <person name="Wang X."/>
            <person name="Webber J."/>
            <person name="Heerema R.J."/>
            <person name="Klein P."/>
            <person name="Conner P."/>
            <person name="Grauke L."/>
            <person name="Grimwood J."/>
            <person name="Schmutz J."/>
            <person name="Randall J.J."/>
        </authorList>
    </citation>
    <scope>NUCLEOTIDE SEQUENCE</scope>
    <source>
        <tissue evidence="3">Leaf</tissue>
    </source>
</reference>
<dbReference type="GO" id="GO:0004523">
    <property type="term" value="F:RNA-DNA hybrid ribonuclease activity"/>
    <property type="evidence" value="ECO:0007669"/>
    <property type="project" value="InterPro"/>
</dbReference>
<gene>
    <name evidence="3" type="ORF">I3842_03G106200</name>
</gene>
<dbReference type="PANTHER" id="PTHR33116">
    <property type="entry name" value="REVERSE TRANSCRIPTASE ZINC-BINDING DOMAIN-CONTAINING PROTEIN-RELATED-RELATED"/>
    <property type="match status" value="1"/>
</dbReference>
<proteinExistence type="predicted"/>
<name>A0A922FF39_CARIL</name>
<evidence type="ECO:0000313" key="4">
    <source>
        <dbReference type="Proteomes" id="UP000811246"/>
    </source>
</evidence>
<dbReference type="Pfam" id="PF13966">
    <property type="entry name" value="zf-RVT"/>
    <property type="match status" value="1"/>
</dbReference>
<sequence length="564" mass="63534">MSVEFEVGRSSWVQIKLVGKHQYSVVFTDFWTSLGKRLSAAGKEILLKAVLQAIPTYSMGLFLLPYSITQKLNKLLRKFWWGFSEETTKIQWVSWDQLSSAKEVGGLGFRDFRMFNLALLAKQSWRILQEPTSLAARVLKQKYFNSGELLNARLGTGPSYVWRSVMAGLSILKPGLRWRVGNGKSINIWTDKWIPSLPSGSVASPREMDCWCEMVSDLINPSQRSWKKELLQEMFSEPEIQGITSIPISLGGREDKMFWSFTANGMYTVKSGYHHQRQVEALESTVWKKIWQLKVAPAVKIFIWKVCNEAIPTLANLKKRRVVEDSSCIVCKSEPETSSHVLWGCPAATDVWNQACVKIQKMSFHSDQFFKVWAMLVQKLEVSELEEAAVTLRGIWSRRNDLVHGKDFKHPSSLYQGAKLEAIAFIEANLVGENPQLRSERSLQTWSKPNDVIIRDHQGFVVGTLRAPRPLNGGAYEAEACGLFVAVTFCRELGLSQVILEGDSRQVVTQLLGQEVDGSMGGWEANSAAHVLAKSAVLLSEDLYNIEECPECITSIVTSEMLLN</sequence>
<dbReference type="Pfam" id="PF13456">
    <property type="entry name" value="RVT_3"/>
    <property type="match status" value="1"/>
</dbReference>
<evidence type="ECO:0000259" key="2">
    <source>
        <dbReference type="Pfam" id="PF13966"/>
    </source>
</evidence>
<comment type="caution">
    <text evidence="3">The sequence shown here is derived from an EMBL/GenBank/DDBJ whole genome shotgun (WGS) entry which is preliminary data.</text>
</comment>
<dbReference type="InterPro" id="IPR002156">
    <property type="entry name" value="RNaseH_domain"/>
</dbReference>
<feature type="domain" description="RNase H type-1" evidence="1">
    <location>
        <begin position="452"/>
        <end position="515"/>
    </location>
</feature>
<feature type="domain" description="Reverse transcriptase zinc-binding" evidence="2">
    <location>
        <begin position="267"/>
        <end position="352"/>
    </location>
</feature>
<evidence type="ECO:0000259" key="1">
    <source>
        <dbReference type="Pfam" id="PF13456"/>
    </source>
</evidence>
<protein>
    <recommendedName>
        <fullName evidence="5">Reverse transcriptase zinc-binding domain-containing protein</fullName>
    </recommendedName>
</protein>